<evidence type="ECO:0000313" key="2">
    <source>
        <dbReference type="EMBL" id="KAF2576650.1"/>
    </source>
</evidence>
<organism evidence="2">
    <name type="scientific">Brassica cretica</name>
    <name type="common">Mustard</name>
    <dbReference type="NCBI Taxonomy" id="69181"/>
    <lineage>
        <taxon>Eukaryota</taxon>
        <taxon>Viridiplantae</taxon>
        <taxon>Streptophyta</taxon>
        <taxon>Embryophyta</taxon>
        <taxon>Tracheophyta</taxon>
        <taxon>Spermatophyta</taxon>
        <taxon>Magnoliopsida</taxon>
        <taxon>eudicotyledons</taxon>
        <taxon>Gunneridae</taxon>
        <taxon>Pentapetalae</taxon>
        <taxon>rosids</taxon>
        <taxon>malvids</taxon>
        <taxon>Brassicales</taxon>
        <taxon>Brassicaceae</taxon>
        <taxon>Brassiceae</taxon>
        <taxon>Brassica</taxon>
    </lineage>
</organism>
<protein>
    <submittedName>
        <fullName evidence="2">Uncharacterized protein</fullName>
    </submittedName>
</protein>
<comment type="caution">
    <text evidence="2">The sequence shown here is derived from an EMBL/GenBank/DDBJ whole genome shotgun (WGS) entry which is preliminary data.</text>
</comment>
<proteinExistence type="predicted"/>
<accession>A0A8S9J2K2</accession>
<gene>
    <name evidence="2" type="ORF">F2Q70_00003645</name>
</gene>
<feature type="region of interest" description="Disordered" evidence="1">
    <location>
        <begin position="1"/>
        <end position="25"/>
    </location>
</feature>
<feature type="compositionally biased region" description="Basic and acidic residues" evidence="1">
    <location>
        <begin position="10"/>
        <end position="24"/>
    </location>
</feature>
<sequence length="69" mass="7724">MRVPIGRQGSKREPLCDEGEKSDMELSGSHWATGVYEKGDEELRESHFVTGVYEKGDEELREPLGSEGI</sequence>
<dbReference type="AlphaFoldDB" id="A0A8S9J2K2"/>
<evidence type="ECO:0000256" key="1">
    <source>
        <dbReference type="SAM" id="MobiDB-lite"/>
    </source>
</evidence>
<dbReference type="EMBL" id="QGKY02001015">
    <property type="protein sequence ID" value="KAF2576650.1"/>
    <property type="molecule type" value="Genomic_DNA"/>
</dbReference>
<name>A0A8S9J2K2_BRACR</name>
<reference evidence="2" key="1">
    <citation type="submission" date="2019-12" db="EMBL/GenBank/DDBJ databases">
        <title>Genome sequencing and annotation of Brassica cretica.</title>
        <authorList>
            <person name="Studholme D.J."/>
            <person name="Sarris P.F."/>
        </authorList>
    </citation>
    <scope>NUCLEOTIDE SEQUENCE</scope>
    <source>
        <strain evidence="2">PFS-102/07</strain>
        <tissue evidence="2">Leaf</tissue>
    </source>
</reference>